<protein>
    <recommendedName>
        <fullName evidence="4">DUF5050 domain-containing protein</fullName>
    </recommendedName>
</protein>
<dbReference type="RefSeq" id="WP_068694580.1">
    <property type="nucleotide sequence ID" value="NZ_CP014167.1"/>
</dbReference>
<evidence type="ECO:0008006" key="4">
    <source>
        <dbReference type="Google" id="ProtNLM"/>
    </source>
</evidence>
<feature type="signal peptide" evidence="1">
    <location>
        <begin position="1"/>
        <end position="37"/>
    </location>
</feature>
<dbReference type="KEGG" id="pyg:AWM70_04810"/>
<feature type="chain" id="PRO_5008527487" description="DUF5050 domain-containing protein" evidence="1">
    <location>
        <begin position="38"/>
        <end position="510"/>
    </location>
</feature>
<keyword evidence="3" id="KW-1185">Reference proteome</keyword>
<dbReference type="EMBL" id="CP014167">
    <property type="protein sequence ID" value="ANS73974.1"/>
    <property type="molecule type" value="Genomic_DNA"/>
</dbReference>
<organism evidence="2 3">
    <name type="scientific">Paenibacillus yonginensis</name>
    <dbReference type="NCBI Taxonomy" id="1462996"/>
    <lineage>
        <taxon>Bacteria</taxon>
        <taxon>Bacillati</taxon>
        <taxon>Bacillota</taxon>
        <taxon>Bacilli</taxon>
        <taxon>Bacillales</taxon>
        <taxon>Paenibacillaceae</taxon>
        <taxon>Paenibacillus</taxon>
    </lineage>
</organism>
<dbReference type="AlphaFoldDB" id="A0A1B1MXS4"/>
<keyword evidence="1" id="KW-0732">Signal</keyword>
<gene>
    <name evidence="2" type="ORF">AWM70_04810</name>
</gene>
<evidence type="ECO:0000256" key="1">
    <source>
        <dbReference type="SAM" id="SignalP"/>
    </source>
</evidence>
<proteinExistence type="predicted"/>
<evidence type="ECO:0000313" key="2">
    <source>
        <dbReference type="EMBL" id="ANS73974.1"/>
    </source>
</evidence>
<evidence type="ECO:0000313" key="3">
    <source>
        <dbReference type="Proteomes" id="UP000092573"/>
    </source>
</evidence>
<sequence>MRFQNSNLFRRTKLIIFTLLTIIVSFPAITTSSTAQEQPERYRYMVDMDVINKSIVKVQASKVDYNTGLAKVDNLEFDDPSLTKHFSPSEYVDTFYSTVVSTPKGIKAYSVMYQSIGGKRINTIYEFDFDNQTLRKVKDSLSDVTLYPDLGIYLVSDKNRNYYSLIDNKLLFSGGTILRQQEFTNMEYYIDPAPKSMNFAIYYPGTWFQKPDPNKQSYYLNYGGLKGATVKVKAFSSSISTVDTKGVETYKSFYGDLTLKLIVPPSKNRSYYAIKGGKKTLLVSGEYDHIRPYVSPNQKYLLIIAEKTKGFTVTSSRVYLYDMKTLKSIRSYDSEDQSSATKVYWITNDIYFIDYYNSINDRKPNYLHDASSGALQLVKNSSASDHYYFYYWDSFQDIKMGYFPDVPTSVSVNKVILNYTNYPTFKLNGKYYIPLDDFTSTYNINYIINDKDVKLLRNERETTIPRDSIYSLWGEQFIPLGDWNKELGLKVINVQMFVSHNEITINDEDK</sequence>
<accession>A0A1B1MXS4</accession>
<name>A0A1B1MXS4_9BACL</name>
<dbReference type="Proteomes" id="UP000092573">
    <property type="component" value="Chromosome"/>
</dbReference>
<dbReference type="OrthoDB" id="2590094at2"/>
<reference evidence="2 3" key="1">
    <citation type="submission" date="2016-01" db="EMBL/GenBank/DDBJ databases">
        <title>Complete Genome Sequence of Paenibacillus yonginensis DCY84, a novel Plant Growth-Promoting Bacteria with Elicitation of Induced Systemic Resistance.</title>
        <authorList>
            <person name="Kim Y.J."/>
            <person name="Yang D.C."/>
            <person name="Sukweenadhi J."/>
        </authorList>
    </citation>
    <scope>NUCLEOTIDE SEQUENCE [LARGE SCALE GENOMIC DNA]</scope>
    <source>
        <strain evidence="2 3">DCY84</strain>
    </source>
</reference>